<sequence>MPSSKRFHVTNFQKRMRLSHQMQSSDTDKTHDTLWVEDVPKLLPSQQRVSPNDVRAWWGESNVKSARNSALARSKRQLQDIPAIAPETPDILAIVPETPGFLRLPNELLHQIMMQVSSDDPRRLLALMCVKKRFAFILSSGYTPQCVAKRWFSTNFTYPSIIERIVRLVRLNCEPPFKCKLVRSKAPRDMTKFQDALHFLCGSPLRECELLWWEEGLKAGNDAILCGMAQLFVKWTKVYYKGAARRFIANGHASDKPATVETVKLGLHDAILGVYLLEEHSVPYE</sequence>
<dbReference type="SUPFAM" id="SSF81383">
    <property type="entry name" value="F-box domain"/>
    <property type="match status" value="1"/>
</dbReference>
<evidence type="ECO:0000313" key="1">
    <source>
        <dbReference type="EMBL" id="RPA72272.1"/>
    </source>
</evidence>
<evidence type="ECO:0000313" key="2">
    <source>
        <dbReference type="Proteomes" id="UP000275078"/>
    </source>
</evidence>
<proteinExistence type="predicted"/>
<dbReference type="EMBL" id="ML119869">
    <property type="protein sequence ID" value="RPA72272.1"/>
    <property type="molecule type" value="Genomic_DNA"/>
</dbReference>
<protein>
    <recommendedName>
        <fullName evidence="3">F-box domain-containing protein</fullName>
    </recommendedName>
</protein>
<accession>A0A3N4HD85</accession>
<dbReference type="InterPro" id="IPR036047">
    <property type="entry name" value="F-box-like_dom_sf"/>
</dbReference>
<evidence type="ECO:0008006" key="3">
    <source>
        <dbReference type="Google" id="ProtNLM"/>
    </source>
</evidence>
<gene>
    <name evidence="1" type="ORF">BJ508DRAFT_314889</name>
</gene>
<name>A0A3N4HD85_ASCIM</name>
<reference evidence="1 2" key="1">
    <citation type="journal article" date="2018" name="Nat. Ecol. Evol.">
        <title>Pezizomycetes genomes reveal the molecular basis of ectomycorrhizal truffle lifestyle.</title>
        <authorList>
            <person name="Murat C."/>
            <person name="Payen T."/>
            <person name="Noel B."/>
            <person name="Kuo A."/>
            <person name="Morin E."/>
            <person name="Chen J."/>
            <person name="Kohler A."/>
            <person name="Krizsan K."/>
            <person name="Balestrini R."/>
            <person name="Da Silva C."/>
            <person name="Montanini B."/>
            <person name="Hainaut M."/>
            <person name="Levati E."/>
            <person name="Barry K.W."/>
            <person name="Belfiori B."/>
            <person name="Cichocki N."/>
            <person name="Clum A."/>
            <person name="Dockter R.B."/>
            <person name="Fauchery L."/>
            <person name="Guy J."/>
            <person name="Iotti M."/>
            <person name="Le Tacon F."/>
            <person name="Lindquist E.A."/>
            <person name="Lipzen A."/>
            <person name="Malagnac F."/>
            <person name="Mello A."/>
            <person name="Molinier V."/>
            <person name="Miyauchi S."/>
            <person name="Poulain J."/>
            <person name="Riccioni C."/>
            <person name="Rubini A."/>
            <person name="Sitrit Y."/>
            <person name="Splivallo R."/>
            <person name="Traeger S."/>
            <person name="Wang M."/>
            <person name="Zifcakova L."/>
            <person name="Wipf D."/>
            <person name="Zambonelli A."/>
            <person name="Paolocci F."/>
            <person name="Nowrousian M."/>
            <person name="Ottonello S."/>
            <person name="Baldrian P."/>
            <person name="Spatafora J.W."/>
            <person name="Henrissat B."/>
            <person name="Nagy L.G."/>
            <person name="Aury J.M."/>
            <person name="Wincker P."/>
            <person name="Grigoriev I.V."/>
            <person name="Bonfante P."/>
            <person name="Martin F.M."/>
        </authorList>
    </citation>
    <scope>NUCLEOTIDE SEQUENCE [LARGE SCALE GENOMIC DNA]</scope>
    <source>
        <strain evidence="1 2">RN42</strain>
    </source>
</reference>
<dbReference type="Proteomes" id="UP000275078">
    <property type="component" value="Unassembled WGS sequence"/>
</dbReference>
<organism evidence="1 2">
    <name type="scientific">Ascobolus immersus RN42</name>
    <dbReference type="NCBI Taxonomy" id="1160509"/>
    <lineage>
        <taxon>Eukaryota</taxon>
        <taxon>Fungi</taxon>
        <taxon>Dikarya</taxon>
        <taxon>Ascomycota</taxon>
        <taxon>Pezizomycotina</taxon>
        <taxon>Pezizomycetes</taxon>
        <taxon>Pezizales</taxon>
        <taxon>Ascobolaceae</taxon>
        <taxon>Ascobolus</taxon>
    </lineage>
</organism>
<keyword evidence="2" id="KW-1185">Reference proteome</keyword>
<dbReference type="AlphaFoldDB" id="A0A3N4HD85"/>
<dbReference type="OrthoDB" id="2635672at2759"/>